<keyword evidence="1" id="KW-1133">Transmembrane helix</keyword>
<dbReference type="EMBL" id="QEFB01000001">
    <property type="protein sequence ID" value="PWC08050.1"/>
    <property type="molecule type" value="Genomic_DNA"/>
</dbReference>
<evidence type="ECO:0000256" key="1">
    <source>
        <dbReference type="SAM" id="Phobius"/>
    </source>
</evidence>
<evidence type="ECO:0000313" key="2">
    <source>
        <dbReference type="EMBL" id="PWC08050.1"/>
    </source>
</evidence>
<dbReference type="AlphaFoldDB" id="A0A2U1TGT8"/>
<name>A0A2U1TGT8_9MICO</name>
<keyword evidence="1" id="KW-0812">Transmembrane</keyword>
<dbReference type="Pfam" id="PF11292">
    <property type="entry name" value="DUF3093"/>
    <property type="match status" value="1"/>
</dbReference>
<protein>
    <submittedName>
        <fullName evidence="2">DUF3093 domain-containing protein</fullName>
    </submittedName>
</protein>
<reference evidence="3" key="1">
    <citation type="submission" date="2018-04" db="EMBL/GenBank/DDBJ databases">
        <authorList>
            <person name="Liu S."/>
            <person name="Wang Z."/>
            <person name="Li J."/>
        </authorList>
    </citation>
    <scope>NUCLEOTIDE SEQUENCE [LARGE SCALE GENOMIC DNA]</scope>
    <source>
        <strain evidence="3">622</strain>
    </source>
</reference>
<keyword evidence="1" id="KW-0472">Membrane</keyword>
<dbReference type="Proteomes" id="UP000244962">
    <property type="component" value="Unassembled WGS sequence"/>
</dbReference>
<feature type="transmembrane region" description="Helical" evidence="1">
    <location>
        <begin position="12"/>
        <end position="36"/>
    </location>
</feature>
<dbReference type="RefSeq" id="WP_108961939.1">
    <property type="nucleotide sequence ID" value="NZ_QEFB01000001.1"/>
</dbReference>
<comment type="caution">
    <text evidence="2">The sequence shown here is derived from an EMBL/GenBank/DDBJ whole genome shotgun (WGS) entry which is preliminary data.</text>
</comment>
<sequence length="153" mass="16521">MAEYRERLWPAVWIVCVTALVIPASLLVLAPISVVAGAVTGVVLYLGCLLLFIYGAPVIEVKNGILSVGRASIPVRLIGDAQAFDGDEATLERGQRLDARAFLVIRGGIRGVVRLQIVDPIDPTPYWLLSSRHPTKLAAAISRSQRPDVPIKT</sequence>
<proteinExistence type="predicted"/>
<keyword evidence="3" id="KW-1185">Reference proteome</keyword>
<accession>A0A2U1TGT8</accession>
<feature type="transmembrane region" description="Helical" evidence="1">
    <location>
        <begin position="42"/>
        <end position="61"/>
    </location>
</feature>
<organism evidence="2 3">
    <name type="scientific">Mycetocola zhujimingii</name>
    <dbReference type="NCBI Taxonomy" id="2079792"/>
    <lineage>
        <taxon>Bacteria</taxon>
        <taxon>Bacillati</taxon>
        <taxon>Actinomycetota</taxon>
        <taxon>Actinomycetes</taxon>
        <taxon>Micrococcales</taxon>
        <taxon>Microbacteriaceae</taxon>
        <taxon>Mycetocola</taxon>
    </lineage>
</organism>
<dbReference type="InterPro" id="IPR021443">
    <property type="entry name" value="DUF3093"/>
</dbReference>
<gene>
    <name evidence="2" type="ORF">DF223_01450</name>
</gene>
<evidence type="ECO:0000313" key="3">
    <source>
        <dbReference type="Proteomes" id="UP000244962"/>
    </source>
</evidence>